<feature type="transmembrane region" description="Helical" evidence="4">
    <location>
        <begin position="160"/>
        <end position="178"/>
    </location>
</feature>
<dbReference type="AlphaFoldDB" id="A0A6C2D1W5"/>
<dbReference type="InterPro" id="IPR011701">
    <property type="entry name" value="MFS"/>
</dbReference>
<protein>
    <submittedName>
        <fullName evidence="6">MFS transporter</fullName>
    </submittedName>
</protein>
<feature type="transmembrane region" description="Helical" evidence="4">
    <location>
        <begin position="362"/>
        <end position="382"/>
    </location>
</feature>
<evidence type="ECO:0000256" key="4">
    <source>
        <dbReference type="SAM" id="Phobius"/>
    </source>
</evidence>
<accession>A0A6C2D1W5</accession>
<dbReference type="PANTHER" id="PTHR23534:SF1">
    <property type="entry name" value="MAJOR FACILITATOR SUPERFAMILY PROTEIN"/>
    <property type="match status" value="1"/>
</dbReference>
<keyword evidence="7" id="KW-1185">Reference proteome</keyword>
<dbReference type="InterPro" id="IPR036259">
    <property type="entry name" value="MFS_trans_sf"/>
</dbReference>
<dbReference type="PROSITE" id="PS50850">
    <property type="entry name" value="MFS"/>
    <property type="match status" value="2"/>
</dbReference>
<proteinExistence type="predicted"/>
<dbReference type="Proteomes" id="UP000389128">
    <property type="component" value="Unassembled WGS sequence"/>
</dbReference>
<feature type="transmembrane region" description="Helical" evidence="4">
    <location>
        <begin position="296"/>
        <end position="316"/>
    </location>
</feature>
<feature type="transmembrane region" description="Helical" evidence="4">
    <location>
        <begin position="130"/>
        <end position="148"/>
    </location>
</feature>
<reference evidence="6 7" key="1">
    <citation type="submission" date="2019-01" db="EMBL/GenBank/DDBJ databases">
        <title>Zoogloea oleivorans genome sequencing and assembly.</title>
        <authorList>
            <person name="Tancsics A."/>
            <person name="Farkas M."/>
            <person name="Kriszt B."/>
            <person name="Maroti G."/>
            <person name="Horvath B."/>
        </authorList>
    </citation>
    <scope>NUCLEOTIDE SEQUENCE [LARGE SCALE GENOMIC DNA]</scope>
    <source>
        <strain evidence="6 7">Buc</strain>
    </source>
</reference>
<feature type="transmembrane region" description="Helical" evidence="4">
    <location>
        <begin position="38"/>
        <end position="62"/>
    </location>
</feature>
<sequence>MLRNIWLLAACQGMLLCNAVTLIAVNGLVGRALAPSPALATLTITGYVVGTALLTVPASFFMRRFGRRAGFMFGAVLGVAGGLLSAFAVHTGSFWLLCLGTLVAGSYNAFGLQYRFAAADIAPADWKSKAISFTLAGGILGGFVGPAVGNLTRNAWGVEFLGTYASLAGFALIALLIASRLKIVDSASASPRGEPPRPLSEIARQPAFVVAVLAASIGYGTMNLLMAATPLAMDVCGFAFADVAFVLQWHVIGMYAPSFFTGSLIRRVGVMSVLLAGAVLMLACIGLAMSGVSLMHFWWALLLLGIGWNFLYISGTTLLTETYRPTERAKVQGSNDLMVFGVQAVSSISAGALVLGQGWATLNLYALPAVVTIALITLVMIFRRRMAIPIANRAR</sequence>
<feature type="transmembrane region" description="Helical" evidence="4">
    <location>
        <begin position="207"/>
        <end position="226"/>
    </location>
</feature>
<keyword evidence="2 4" id="KW-1133">Transmembrane helix</keyword>
<feature type="transmembrane region" description="Helical" evidence="4">
    <location>
        <begin position="268"/>
        <end position="290"/>
    </location>
</feature>
<gene>
    <name evidence="6" type="ORF">ETQ85_08940</name>
</gene>
<evidence type="ECO:0000256" key="3">
    <source>
        <dbReference type="ARBA" id="ARBA00023136"/>
    </source>
</evidence>
<keyword evidence="3 4" id="KW-0472">Membrane</keyword>
<name>A0A6C2D1W5_9RHOO</name>
<dbReference type="EMBL" id="SDKK01000007">
    <property type="protein sequence ID" value="TYC59783.1"/>
    <property type="molecule type" value="Genomic_DNA"/>
</dbReference>
<evidence type="ECO:0000313" key="7">
    <source>
        <dbReference type="Proteomes" id="UP000389128"/>
    </source>
</evidence>
<dbReference type="OrthoDB" id="8558006at2"/>
<feature type="domain" description="Major facilitator superfamily (MFS) profile" evidence="5">
    <location>
        <begin position="1"/>
        <end position="186"/>
    </location>
</feature>
<feature type="transmembrane region" description="Helical" evidence="4">
    <location>
        <begin position="337"/>
        <end position="356"/>
    </location>
</feature>
<dbReference type="PANTHER" id="PTHR23534">
    <property type="entry name" value="MFS PERMEASE"/>
    <property type="match status" value="1"/>
</dbReference>
<evidence type="ECO:0000256" key="2">
    <source>
        <dbReference type="ARBA" id="ARBA00022989"/>
    </source>
</evidence>
<dbReference type="GO" id="GO:0022857">
    <property type="term" value="F:transmembrane transporter activity"/>
    <property type="evidence" value="ECO:0007669"/>
    <property type="project" value="InterPro"/>
</dbReference>
<feature type="transmembrane region" description="Helical" evidence="4">
    <location>
        <begin position="69"/>
        <end position="88"/>
    </location>
</feature>
<feature type="domain" description="Major facilitator superfamily (MFS) profile" evidence="5">
    <location>
        <begin position="207"/>
        <end position="395"/>
    </location>
</feature>
<keyword evidence="1 4" id="KW-0812">Transmembrane</keyword>
<comment type="caution">
    <text evidence="6">The sequence shown here is derived from an EMBL/GenBank/DDBJ whole genome shotgun (WGS) entry which is preliminary data.</text>
</comment>
<evidence type="ECO:0000256" key="1">
    <source>
        <dbReference type="ARBA" id="ARBA00022692"/>
    </source>
</evidence>
<dbReference type="SUPFAM" id="SSF103473">
    <property type="entry name" value="MFS general substrate transporter"/>
    <property type="match status" value="1"/>
</dbReference>
<feature type="transmembrane region" description="Helical" evidence="4">
    <location>
        <begin position="94"/>
        <end position="110"/>
    </location>
</feature>
<dbReference type="Pfam" id="PF07690">
    <property type="entry name" value="MFS_1"/>
    <property type="match status" value="1"/>
</dbReference>
<evidence type="ECO:0000313" key="6">
    <source>
        <dbReference type="EMBL" id="TYC59783.1"/>
    </source>
</evidence>
<evidence type="ECO:0000259" key="5">
    <source>
        <dbReference type="PROSITE" id="PS50850"/>
    </source>
</evidence>
<organism evidence="6 7">
    <name type="scientific">Zoogloea oleivorans</name>
    <dbReference type="NCBI Taxonomy" id="1552750"/>
    <lineage>
        <taxon>Bacteria</taxon>
        <taxon>Pseudomonadati</taxon>
        <taxon>Pseudomonadota</taxon>
        <taxon>Betaproteobacteria</taxon>
        <taxon>Rhodocyclales</taxon>
        <taxon>Zoogloeaceae</taxon>
        <taxon>Zoogloea</taxon>
    </lineage>
</organism>
<feature type="transmembrane region" description="Helical" evidence="4">
    <location>
        <begin position="238"/>
        <end position="256"/>
    </location>
</feature>
<dbReference type="Gene3D" id="1.20.1250.20">
    <property type="entry name" value="MFS general substrate transporter like domains"/>
    <property type="match status" value="1"/>
</dbReference>
<dbReference type="InterPro" id="IPR020846">
    <property type="entry name" value="MFS_dom"/>
</dbReference>